<evidence type="ECO:0000259" key="2">
    <source>
        <dbReference type="PROSITE" id="PS51186"/>
    </source>
</evidence>
<dbReference type="Gene3D" id="3.40.630.30">
    <property type="match status" value="1"/>
</dbReference>
<keyword evidence="4" id="KW-1185">Reference proteome</keyword>
<evidence type="ECO:0000313" key="4">
    <source>
        <dbReference type="Proteomes" id="UP001519332"/>
    </source>
</evidence>
<feature type="domain" description="N-acetyltransferase" evidence="2">
    <location>
        <begin position="163"/>
        <end position="315"/>
    </location>
</feature>
<organism evidence="3 4">
    <name type="scientific">Kibdelosporangium banguiense</name>
    <dbReference type="NCBI Taxonomy" id="1365924"/>
    <lineage>
        <taxon>Bacteria</taxon>
        <taxon>Bacillati</taxon>
        <taxon>Actinomycetota</taxon>
        <taxon>Actinomycetes</taxon>
        <taxon>Pseudonocardiales</taxon>
        <taxon>Pseudonocardiaceae</taxon>
        <taxon>Kibdelosporangium</taxon>
    </lineage>
</organism>
<dbReference type="RefSeq" id="WP_209646349.1">
    <property type="nucleotide sequence ID" value="NZ_JAGINW010000001.1"/>
</dbReference>
<dbReference type="SUPFAM" id="SSF55729">
    <property type="entry name" value="Acyl-CoA N-acyltransferases (Nat)"/>
    <property type="match status" value="1"/>
</dbReference>
<gene>
    <name evidence="3" type="ORF">JOF56_009997</name>
</gene>
<sequence>MVFTVAQLDDTTVESAGALVAREHAAAHRLLGGLPESFADAAVCTSALQQLRDSGHSGIVVVEDGRLRAVIAGTMDAGRVLGGYLRLPADGFAVDPDLEDATPVLALLYGEFVREFVGAGVLRHYLEHVALPPLHEVLTNLGFRRGNVYAVRPAAPRPRPTHVQVRAAGLADFDTIARLTQVMNAHRAAPPIFGAPDGRSPDDLVKDHLALRERGARHLIASLDARDVGLLTIEATSPAPRLCPEAEPFIGPTATLPEARGRGVGHALVDVALDWAHSQGHRWVSVDFEPANSLSRPFWLGVGFRPTGYSVVRTI</sequence>
<evidence type="ECO:0000259" key="1">
    <source>
        <dbReference type="PROSITE" id="PS50836"/>
    </source>
</evidence>
<dbReference type="PROSITE" id="PS50836">
    <property type="entry name" value="DOMON"/>
    <property type="match status" value="1"/>
</dbReference>
<dbReference type="Pfam" id="PF00583">
    <property type="entry name" value="Acetyltransf_1"/>
    <property type="match status" value="1"/>
</dbReference>
<dbReference type="InterPro" id="IPR016181">
    <property type="entry name" value="Acyl_CoA_acyltransferase"/>
</dbReference>
<dbReference type="PROSITE" id="PS51186">
    <property type="entry name" value="GNAT"/>
    <property type="match status" value="1"/>
</dbReference>
<dbReference type="InterPro" id="IPR000182">
    <property type="entry name" value="GNAT_dom"/>
</dbReference>
<protein>
    <submittedName>
        <fullName evidence="3">GNAT superfamily N-acetyltransferase</fullName>
    </submittedName>
</protein>
<reference evidence="3 4" key="1">
    <citation type="submission" date="2021-03" db="EMBL/GenBank/DDBJ databases">
        <title>Sequencing the genomes of 1000 actinobacteria strains.</title>
        <authorList>
            <person name="Klenk H.-P."/>
        </authorList>
    </citation>
    <scope>NUCLEOTIDE SEQUENCE [LARGE SCALE GENOMIC DNA]</scope>
    <source>
        <strain evidence="3 4">DSM 46670</strain>
    </source>
</reference>
<comment type="caution">
    <text evidence="3">The sequence shown here is derived from an EMBL/GenBank/DDBJ whole genome shotgun (WGS) entry which is preliminary data.</text>
</comment>
<evidence type="ECO:0000313" key="3">
    <source>
        <dbReference type="EMBL" id="MBP2329612.1"/>
    </source>
</evidence>
<dbReference type="EMBL" id="JAGINW010000001">
    <property type="protein sequence ID" value="MBP2329612.1"/>
    <property type="molecule type" value="Genomic_DNA"/>
</dbReference>
<feature type="domain" description="DOMON" evidence="1">
    <location>
        <begin position="269"/>
        <end position="315"/>
    </location>
</feature>
<accession>A0ABS4TYX8</accession>
<name>A0ABS4TYX8_9PSEU</name>
<dbReference type="InterPro" id="IPR005018">
    <property type="entry name" value="DOMON_domain"/>
</dbReference>
<dbReference type="Proteomes" id="UP001519332">
    <property type="component" value="Unassembled WGS sequence"/>
</dbReference>
<proteinExistence type="predicted"/>
<dbReference type="CDD" id="cd04301">
    <property type="entry name" value="NAT_SF"/>
    <property type="match status" value="1"/>
</dbReference>